<dbReference type="GO" id="GO:0045454">
    <property type="term" value="P:cell redox homeostasis"/>
    <property type="evidence" value="ECO:0007669"/>
    <property type="project" value="TreeGrafter"/>
</dbReference>
<dbReference type="AlphaFoldDB" id="A0A8H7SE17"/>
<gene>
    <name evidence="10" type="ORF">INT45_002098</name>
</gene>
<evidence type="ECO:0000256" key="4">
    <source>
        <dbReference type="ARBA" id="ARBA00023002"/>
    </source>
</evidence>
<keyword evidence="11" id="KW-1185">Reference proteome</keyword>
<evidence type="ECO:0000256" key="7">
    <source>
        <dbReference type="PIRSR" id="PIRSR637944-1"/>
    </source>
</evidence>
<organism evidence="10 11">
    <name type="scientific">Circinella minor</name>
    <dbReference type="NCBI Taxonomy" id="1195481"/>
    <lineage>
        <taxon>Eukaryota</taxon>
        <taxon>Fungi</taxon>
        <taxon>Fungi incertae sedis</taxon>
        <taxon>Mucoromycota</taxon>
        <taxon>Mucoromycotina</taxon>
        <taxon>Mucoromycetes</taxon>
        <taxon>Mucorales</taxon>
        <taxon>Lichtheimiaceae</taxon>
        <taxon>Circinella</taxon>
    </lineage>
</organism>
<evidence type="ECO:0000313" key="11">
    <source>
        <dbReference type="Proteomes" id="UP000646827"/>
    </source>
</evidence>
<name>A0A8H7SE17_9FUNG</name>
<dbReference type="Proteomes" id="UP000646827">
    <property type="component" value="Unassembled WGS sequence"/>
</dbReference>
<dbReference type="PANTHER" id="PTHR10430:SF16">
    <property type="entry name" value="PEROXIREDOXIN-5, MITOCHONDRIAL"/>
    <property type="match status" value="1"/>
</dbReference>
<dbReference type="EMBL" id="JAEPRB010000004">
    <property type="protein sequence ID" value="KAG2227860.1"/>
    <property type="molecule type" value="Genomic_DNA"/>
</dbReference>
<evidence type="ECO:0000256" key="3">
    <source>
        <dbReference type="ARBA" id="ARBA00022862"/>
    </source>
</evidence>
<keyword evidence="5 8" id="KW-0676">Redox-active center</keyword>
<dbReference type="InterPro" id="IPR013740">
    <property type="entry name" value="Redoxin"/>
</dbReference>
<dbReference type="Gene3D" id="3.40.30.10">
    <property type="entry name" value="Glutaredoxin"/>
    <property type="match status" value="1"/>
</dbReference>
<feature type="active site" description="Cysteine sulfenic acid (-SOH) intermediate" evidence="7">
    <location>
        <position position="58"/>
    </location>
</feature>
<evidence type="ECO:0000313" key="10">
    <source>
        <dbReference type="EMBL" id="KAG2227860.1"/>
    </source>
</evidence>
<reference evidence="10 11" key="1">
    <citation type="submission" date="2020-12" db="EMBL/GenBank/DDBJ databases">
        <title>Metabolic potential, ecology and presence of endohyphal bacteria is reflected in genomic diversity of Mucoromycotina.</title>
        <authorList>
            <person name="Muszewska A."/>
            <person name="Okrasinska A."/>
            <person name="Steczkiewicz K."/>
            <person name="Drgas O."/>
            <person name="Orlowska M."/>
            <person name="Perlinska-Lenart U."/>
            <person name="Aleksandrzak-Piekarczyk T."/>
            <person name="Szatraj K."/>
            <person name="Zielenkiewicz U."/>
            <person name="Pilsyk S."/>
            <person name="Malc E."/>
            <person name="Mieczkowski P."/>
            <person name="Kruszewska J.S."/>
            <person name="Biernat P."/>
            <person name="Pawlowska J."/>
        </authorList>
    </citation>
    <scope>NUCLEOTIDE SEQUENCE [LARGE SCALE GENOMIC DNA]</scope>
    <source>
        <strain evidence="10 11">CBS 142.35</strain>
    </source>
</reference>
<dbReference type="CDD" id="cd03013">
    <property type="entry name" value="PRX5_like"/>
    <property type="match status" value="1"/>
</dbReference>
<proteinExistence type="inferred from homology"/>
<dbReference type="GO" id="GO:0008379">
    <property type="term" value="F:thioredoxin peroxidase activity"/>
    <property type="evidence" value="ECO:0007669"/>
    <property type="project" value="InterPro"/>
</dbReference>
<dbReference type="InterPro" id="IPR037944">
    <property type="entry name" value="PRX5-like"/>
</dbReference>
<dbReference type="Pfam" id="PF08534">
    <property type="entry name" value="Redoxin"/>
    <property type="match status" value="1"/>
</dbReference>
<evidence type="ECO:0000256" key="2">
    <source>
        <dbReference type="ARBA" id="ARBA00022559"/>
    </source>
</evidence>
<evidence type="ECO:0000256" key="6">
    <source>
        <dbReference type="ARBA" id="ARBA00079296"/>
    </source>
</evidence>
<dbReference type="PANTHER" id="PTHR10430">
    <property type="entry name" value="PEROXIREDOXIN"/>
    <property type="match status" value="1"/>
</dbReference>
<dbReference type="InterPro" id="IPR036249">
    <property type="entry name" value="Thioredoxin-like_sf"/>
</dbReference>
<evidence type="ECO:0000256" key="8">
    <source>
        <dbReference type="RuleBase" id="RU366011"/>
    </source>
</evidence>
<comment type="similarity">
    <text evidence="1 8">Belongs to the peroxiredoxin family. Prx5 subfamily.</text>
</comment>
<protein>
    <recommendedName>
        <fullName evidence="6">Thioredoxin-dependent peroxiredoxin</fullName>
    </recommendedName>
</protein>
<keyword evidence="2 8" id="KW-0575">Peroxidase</keyword>
<dbReference type="FunFam" id="3.40.30.10:FF:000020">
    <property type="entry name" value="Peroxiredoxin"/>
    <property type="match status" value="1"/>
</dbReference>
<feature type="domain" description="Thioredoxin" evidence="9">
    <location>
        <begin position="3"/>
        <end position="169"/>
    </location>
</feature>
<dbReference type="GO" id="GO:0042744">
    <property type="term" value="P:hydrogen peroxide catabolic process"/>
    <property type="evidence" value="ECO:0007669"/>
    <property type="project" value="TreeGrafter"/>
</dbReference>
<dbReference type="PROSITE" id="PS51352">
    <property type="entry name" value="THIOREDOXIN_2"/>
    <property type="match status" value="1"/>
</dbReference>
<evidence type="ECO:0000256" key="5">
    <source>
        <dbReference type="ARBA" id="ARBA00023284"/>
    </source>
</evidence>
<sequence>MTVKVGDEIPNGDLAYVPYSETEELNACTIPQPFKVHDQLKNKKVVIFAIPGAFTPTCTETHLPGFVKNYDALKAKGIDKVICVSVNDGFVMNAFGKVTGVKDKIIMVGDGSGAFTQALGLPLDLTARGLGVRSKRYAMIVDNLVIKYLGVEEGSDVKDSSAEAVLAQL</sequence>
<dbReference type="GO" id="GO:0005737">
    <property type="term" value="C:cytoplasm"/>
    <property type="evidence" value="ECO:0007669"/>
    <property type="project" value="TreeGrafter"/>
</dbReference>
<dbReference type="GO" id="GO:0034599">
    <property type="term" value="P:cellular response to oxidative stress"/>
    <property type="evidence" value="ECO:0007669"/>
    <property type="project" value="InterPro"/>
</dbReference>
<keyword evidence="4 8" id="KW-0560">Oxidoreductase</keyword>
<dbReference type="SUPFAM" id="SSF52833">
    <property type="entry name" value="Thioredoxin-like"/>
    <property type="match status" value="1"/>
</dbReference>
<comment type="caution">
    <text evidence="10">The sequence shown here is derived from an EMBL/GenBank/DDBJ whole genome shotgun (WGS) entry which is preliminary data.</text>
</comment>
<accession>A0A8H7SE17</accession>
<evidence type="ECO:0000259" key="9">
    <source>
        <dbReference type="PROSITE" id="PS51352"/>
    </source>
</evidence>
<evidence type="ECO:0000256" key="1">
    <source>
        <dbReference type="ARBA" id="ARBA00010505"/>
    </source>
</evidence>
<comment type="function">
    <text evidence="8">Thiol-specific peroxidase that catalyzes the reduction of hydrogen peroxide and organic hydroperoxides to water and alcohols, respectively. Plays a role in cell protection against oxidative stress by detoxifying peroxides.</text>
</comment>
<dbReference type="InterPro" id="IPR013766">
    <property type="entry name" value="Thioredoxin_domain"/>
</dbReference>
<keyword evidence="3 8" id="KW-0049">Antioxidant</keyword>
<dbReference type="OrthoDB" id="1882547at2759"/>